<dbReference type="RefSeq" id="WP_151164152.1">
    <property type="nucleotide sequence ID" value="NZ_WKJO01000002.1"/>
</dbReference>
<keyword evidence="4" id="KW-1185">Reference proteome</keyword>
<dbReference type="Proteomes" id="UP000439022">
    <property type="component" value="Unassembled WGS sequence"/>
</dbReference>
<feature type="domain" description="ASPIC/UnbV" evidence="2">
    <location>
        <begin position="470"/>
        <end position="535"/>
    </location>
</feature>
<gene>
    <name evidence="3" type="ORF">GJR96_15600</name>
</gene>
<proteinExistence type="predicted"/>
<dbReference type="Pfam" id="PF13517">
    <property type="entry name" value="FG-GAP_3"/>
    <property type="match status" value="3"/>
</dbReference>
<comment type="caution">
    <text evidence="3">The sequence shown here is derived from an EMBL/GenBank/DDBJ whole genome shotgun (WGS) entry which is preliminary data.</text>
</comment>
<dbReference type="SUPFAM" id="SSF69318">
    <property type="entry name" value="Integrin alpha N-terminal domain"/>
    <property type="match status" value="1"/>
</dbReference>
<name>A0A6A8GK47_9EURY</name>
<dbReference type="Pfam" id="PF07593">
    <property type="entry name" value="UnbV_ASPIC"/>
    <property type="match status" value="1"/>
</dbReference>
<dbReference type="InterPro" id="IPR028994">
    <property type="entry name" value="Integrin_alpha_N"/>
</dbReference>
<accession>A0A6A8GK47</accession>
<dbReference type="AlphaFoldDB" id="A0A6A8GK47"/>
<dbReference type="InterPro" id="IPR013517">
    <property type="entry name" value="FG-GAP"/>
</dbReference>
<dbReference type="InterPro" id="IPR011519">
    <property type="entry name" value="UnbV_ASPIC"/>
</dbReference>
<organism evidence="3 4">
    <name type="scientific">Haloferax litoreum</name>
    <dbReference type="NCBI Taxonomy" id="2666140"/>
    <lineage>
        <taxon>Archaea</taxon>
        <taxon>Methanobacteriati</taxon>
        <taxon>Methanobacteriota</taxon>
        <taxon>Stenosarchaea group</taxon>
        <taxon>Halobacteria</taxon>
        <taxon>Halobacteriales</taxon>
        <taxon>Haloferacaceae</taxon>
        <taxon>Haloferax</taxon>
    </lineage>
</organism>
<sequence length="552" mass="60200">MVARRVLTFALALAVVLAGLSLGPTFLDQDADTPEPARLAFSDVTEQSGLDYEADGSGVGSGNSGVYVADVNRDSWPDLLTTGGETPALFVNDGGHFSRTGALTSVDHHIKSAVFVDVERDGWTDLLLFTTKGTVISFRNDAGTFVKTEYGLGNLTYPLGATAADYDQDGDTDLFVYQSGSWHDRKPAGYFSLDEGIGDDNGNENYLYENVDGTFQRVESAGITGRHWSLAASFADVTGDGYPDIHVANDYNNDTLYVNTGDGQFERHTLGGSTARNGMSSEVADITEDGRPDVFVSNIWFPNLEGNMSKERYERLKRLLDFVVHSGRTKGNTLLVNQGEGTFVDDADELGVRHGGWGWAASATDFDNDGDRDIVHTTQIVVRVNRTNPVYTYPMVFQRHDDGFAHVNASTHGMAETDGRGMATLDFDHDGQQEVVVATYDDRFVVYDNQATTDAGAIQFRVTDENGATALGAVVTVRTEEREHVVQQTANVDYLSQDSRTEHVGVGEHETVTLDVEWPDGTTRTFEDVESTQRLRIQKSGLVVTSSQNATV</sequence>
<dbReference type="PANTHER" id="PTHR16026:SF0">
    <property type="entry name" value="CARTILAGE ACIDIC PROTEIN 1"/>
    <property type="match status" value="1"/>
</dbReference>
<evidence type="ECO:0000313" key="4">
    <source>
        <dbReference type="Proteomes" id="UP000439022"/>
    </source>
</evidence>
<evidence type="ECO:0000313" key="3">
    <source>
        <dbReference type="EMBL" id="MRX23376.1"/>
    </source>
</evidence>
<evidence type="ECO:0000259" key="2">
    <source>
        <dbReference type="Pfam" id="PF07593"/>
    </source>
</evidence>
<evidence type="ECO:0000256" key="1">
    <source>
        <dbReference type="ARBA" id="ARBA00022729"/>
    </source>
</evidence>
<dbReference type="PANTHER" id="PTHR16026">
    <property type="entry name" value="CARTILAGE ACIDIC PROTEIN 1"/>
    <property type="match status" value="1"/>
</dbReference>
<protein>
    <submittedName>
        <fullName evidence="3">CRTAC1 family protein</fullName>
    </submittedName>
</protein>
<reference evidence="3 4" key="1">
    <citation type="submission" date="2019-11" db="EMBL/GenBank/DDBJ databases">
        <title>Whole genome sequence of Haloferax sp. MBLA0076.</title>
        <authorList>
            <person name="Seo M.-J."/>
            <person name="Cho E.-S."/>
        </authorList>
    </citation>
    <scope>NUCLEOTIDE SEQUENCE [LARGE SCALE GENOMIC DNA]</scope>
    <source>
        <strain evidence="3 4">MBLA0076</strain>
    </source>
</reference>
<dbReference type="InterPro" id="IPR027039">
    <property type="entry name" value="Crtac1"/>
</dbReference>
<dbReference type="EMBL" id="WKJO01000002">
    <property type="protein sequence ID" value="MRX23376.1"/>
    <property type="molecule type" value="Genomic_DNA"/>
</dbReference>
<dbReference type="Gene3D" id="2.130.10.130">
    <property type="entry name" value="Integrin alpha, N-terminal"/>
    <property type="match status" value="1"/>
</dbReference>
<keyword evidence="1" id="KW-0732">Signal</keyword>